<dbReference type="Proteomes" id="UP000824469">
    <property type="component" value="Unassembled WGS sequence"/>
</dbReference>
<keyword evidence="3" id="KW-1185">Reference proteome</keyword>
<reference evidence="2 3" key="1">
    <citation type="journal article" date="2021" name="Nat. Plants">
        <title>The Taxus genome provides insights into paclitaxel biosynthesis.</title>
        <authorList>
            <person name="Xiong X."/>
            <person name="Gou J."/>
            <person name="Liao Q."/>
            <person name="Li Y."/>
            <person name="Zhou Q."/>
            <person name="Bi G."/>
            <person name="Li C."/>
            <person name="Du R."/>
            <person name="Wang X."/>
            <person name="Sun T."/>
            <person name="Guo L."/>
            <person name="Liang H."/>
            <person name="Lu P."/>
            <person name="Wu Y."/>
            <person name="Zhang Z."/>
            <person name="Ro D.K."/>
            <person name="Shang Y."/>
            <person name="Huang S."/>
            <person name="Yan J."/>
        </authorList>
    </citation>
    <scope>NUCLEOTIDE SEQUENCE [LARGE SCALE GENOMIC DNA]</scope>
    <source>
        <strain evidence="2">Ta-2019</strain>
    </source>
</reference>
<feature type="region of interest" description="Disordered" evidence="1">
    <location>
        <begin position="39"/>
        <end position="64"/>
    </location>
</feature>
<evidence type="ECO:0000256" key="1">
    <source>
        <dbReference type="SAM" id="MobiDB-lite"/>
    </source>
</evidence>
<dbReference type="AlphaFoldDB" id="A0AA38CLH5"/>
<evidence type="ECO:0000313" key="3">
    <source>
        <dbReference type="Proteomes" id="UP000824469"/>
    </source>
</evidence>
<evidence type="ECO:0000313" key="2">
    <source>
        <dbReference type="EMBL" id="KAH9298574.1"/>
    </source>
</evidence>
<accession>A0AA38CLH5</accession>
<feature type="non-terminal residue" evidence="2">
    <location>
        <position position="1"/>
    </location>
</feature>
<proteinExistence type="predicted"/>
<name>A0AA38CLH5_TAXCH</name>
<gene>
    <name evidence="2" type="ORF">KI387_030256</name>
</gene>
<organism evidence="2 3">
    <name type="scientific">Taxus chinensis</name>
    <name type="common">Chinese yew</name>
    <name type="synonym">Taxus wallichiana var. chinensis</name>
    <dbReference type="NCBI Taxonomy" id="29808"/>
    <lineage>
        <taxon>Eukaryota</taxon>
        <taxon>Viridiplantae</taxon>
        <taxon>Streptophyta</taxon>
        <taxon>Embryophyta</taxon>
        <taxon>Tracheophyta</taxon>
        <taxon>Spermatophyta</taxon>
        <taxon>Pinopsida</taxon>
        <taxon>Pinidae</taxon>
        <taxon>Conifers II</taxon>
        <taxon>Cupressales</taxon>
        <taxon>Taxaceae</taxon>
        <taxon>Taxus</taxon>
    </lineage>
</organism>
<sequence length="106" mass="12264">ARIGRKASRWPVKQRDIWATGTRGTRNARIGRKKEKFAQVFIRDKRDTSTQSTRTGQIGRNRESSYWDIWPAGTRGTQIAKKAESQSDCATCHRQMRDEEAHFGRI</sequence>
<comment type="caution">
    <text evidence="2">The sequence shown here is derived from an EMBL/GenBank/DDBJ whole genome shotgun (WGS) entry which is preliminary data.</text>
</comment>
<dbReference type="EMBL" id="JAHRHJ020000010">
    <property type="protein sequence ID" value="KAH9298574.1"/>
    <property type="molecule type" value="Genomic_DNA"/>
</dbReference>
<feature type="compositionally biased region" description="Polar residues" evidence="1">
    <location>
        <begin position="49"/>
        <end position="58"/>
    </location>
</feature>
<protein>
    <submittedName>
        <fullName evidence="2">Uncharacterized protein</fullName>
    </submittedName>
</protein>